<feature type="region of interest" description="Disordered" evidence="1">
    <location>
        <begin position="195"/>
        <end position="234"/>
    </location>
</feature>
<dbReference type="EMBL" id="JACXVP010000005">
    <property type="protein sequence ID" value="KAG5607164.1"/>
    <property type="molecule type" value="Genomic_DNA"/>
</dbReference>
<dbReference type="PANTHER" id="PTHR34222:SF77">
    <property type="entry name" value="CCHC-TYPE DOMAIN-CONTAINING PROTEIN"/>
    <property type="match status" value="1"/>
</dbReference>
<comment type="caution">
    <text evidence="2">The sequence shown here is derived from an EMBL/GenBank/DDBJ whole genome shotgun (WGS) entry which is preliminary data.</text>
</comment>
<dbReference type="Proteomes" id="UP000824120">
    <property type="component" value="Chromosome 5"/>
</dbReference>
<proteinExistence type="predicted"/>
<accession>A0A9J5Z6S0</accession>
<evidence type="ECO:0000313" key="2">
    <source>
        <dbReference type="EMBL" id="KAG5607164.1"/>
    </source>
</evidence>
<protein>
    <recommendedName>
        <fullName evidence="4">CCHC-type domain-containing protein</fullName>
    </recommendedName>
</protein>
<dbReference type="PANTHER" id="PTHR34222">
    <property type="entry name" value="GAG_PRE-INTEGRS DOMAIN-CONTAINING PROTEIN"/>
    <property type="match status" value="1"/>
</dbReference>
<feature type="non-terminal residue" evidence="2">
    <location>
        <position position="1"/>
    </location>
</feature>
<name>A0A9J5Z6S0_SOLCO</name>
<feature type="compositionally biased region" description="Polar residues" evidence="1">
    <location>
        <begin position="195"/>
        <end position="218"/>
    </location>
</feature>
<reference evidence="2 3" key="1">
    <citation type="submission" date="2020-09" db="EMBL/GenBank/DDBJ databases">
        <title>De no assembly of potato wild relative species, Solanum commersonii.</title>
        <authorList>
            <person name="Cho K."/>
        </authorList>
    </citation>
    <scope>NUCLEOTIDE SEQUENCE [LARGE SCALE GENOMIC DNA]</scope>
    <source>
        <strain evidence="2">LZ3.2</strain>
        <tissue evidence="2">Leaf</tissue>
    </source>
</reference>
<feature type="non-terminal residue" evidence="2">
    <location>
        <position position="234"/>
    </location>
</feature>
<dbReference type="AlphaFoldDB" id="A0A9J5Z6S0"/>
<evidence type="ECO:0000313" key="3">
    <source>
        <dbReference type="Proteomes" id="UP000824120"/>
    </source>
</evidence>
<organism evidence="2 3">
    <name type="scientific">Solanum commersonii</name>
    <name type="common">Commerson's wild potato</name>
    <name type="synonym">Commerson's nightshade</name>
    <dbReference type="NCBI Taxonomy" id="4109"/>
    <lineage>
        <taxon>Eukaryota</taxon>
        <taxon>Viridiplantae</taxon>
        <taxon>Streptophyta</taxon>
        <taxon>Embryophyta</taxon>
        <taxon>Tracheophyta</taxon>
        <taxon>Spermatophyta</taxon>
        <taxon>Magnoliopsida</taxon>
        <taxon>eudicotyledons</taxon>
        <taxon>Gunneridae</taxon>
        <taxon>Pentapetalae</taxon>
        <taxon>asterids</taxon>
        <taxon>lamiids</taxon>
        <taxon>Solanales</taxon>
        <taxon>Solanaceae</taxon>
        <taxon>Solanoideae</taxon>
        <taxon>Solaneae</taxon>
        <taxon>Solanum</taxon>
    </lineage>
</organism>
<sequence length="234" mass="26443">GIIYASDASLVWEDLKERFDKVNHELWAEYDAMHGEGSDITDTPIAKHSPKPRYKSPNAYCDHCKTKGHMKSDCFQLIGYLPWYKGKKKEGYNVQYNVPAHNSPVPGFNLEYGGHNTGPSYGNLLFSHYYNNAGEISRNVIFREDEYPFRHNQAEISGPSFNDNSDIFVYDDHQNYIVLPKVFDISPSLNISPDPVSSSPTHFSLPSPSAVSSPNTIEPNLRRSTRSSKPPGWL</sequence>
<evidence type="ECO:0000256" key="1">
    <source>
        <dbReference type="SAM" id="MobiDB-lite"/>
    </source>
</evidence>
<gene>
    <name evidence="2" type="ORF">H5410_028656</name>
</gene>
<dbReference type="OrthoDB" id="115435at2759"/>
<evidence type="ECO:0008006" key="4">
    <source>
        <dbReference type="Google" id="ProtNLM"/>
    </source>
</evidence>
<keyword evidence="3" id="KW-1185">Reference proteome</keyword>